<dbReference type="CDD" id="cd10336">
    <property type="entry name" value="SLC6sbd_Tyt1-Like"/>
    <property type="match status" value="1"/>
</dbReference>
<name>A0A919EGZ7_9GAMM</name>
<evidence type="ECO:0000256" key="3">
    <source>
        <dbReference type="ARBA" id="ARBA00022692"/>
    </source>
</evidence>
<evidence type="ECO:0000313" key="7">
    <source>
        <dbReference type="EMBL" id="GHF78152.1"/>
    </source>
</evidence>
<evidence type="ECO:0000256" key="6">
    <source>
        <dbReference type="SAM" id="Phobius"/>
    </source>
</evidence>
<dbReference type="InterPro" id="IPR000175">
    <property type="entry name" value="Na/ntran_symport"/>
</dbReference>
<feature type="transmembrane region" description="Helical" evidence="6">
    <location>
        <begin position="43"/>
        <end position="66"/>
    </location>
</feature>
<feature type="transmembrane region" description="Helical" evidence="6">
    <location>
        <begin position="171"/>
        <end position="190"/>
    </location>
</feature>
<dbReference type="PANTHER" id="PTHR42948:SF1">
    <property type="entry name" value="TRANSPORTER"/>
    <property type="match status" value="1"/>
</dbReference>
<dbReference type="Pfam" id="PF00209">
    <property type="entry name" value="SNF"/>
    <property type="match status" value="2"/>
</dbReference>
<evidence type="ECO:0000256" key="1">
    <source>
        <dbReference type="ARBA" id="ARBA00004141"/>
    </source>
</evidence>
<gene>
    <name evidence="7" type="ORF">GCM10017161_01490</name>
</gene>
<feature type="transmembrane region" description="Helical" evidence="6">
    <location>
        <begin position="12"/>
        <end position="31"/>
    </location>
</feature>
<feature type="transmembrane region" description="Helical" evidence="6">
    <location>
        <begin position="351"/>
        <end position="376"/>
    </location>
</feature>
<protein>
    <submittedName>
        <fullName evidence="7">Sodium-dependent transporter</fullName>
    </submittedName>
</protein>
<keyword evidence="3 6" id="KW-0812">Transmembrane</keyword>
<feature type="transmembrane region" description="Helical" evidence="6">
    <location>
        <begin position="87"/>
        <end position="120"/>
    </location>
</feature>
<dbReference type="EMBL" id="BNCK01000001">
    <property type="protein sequence ID" value="GHF78152.1"/>
    <property type="molecule type" value="Genomic_DNA"/>
</dbReference>
<keyword evidence="5 6" id="KW-0472">Membrane</keyword>
<accession>A0A919EGZ7</accession>
<dbReference type="Proteomes" id="UP000623842">
    <property type="component" value="Unassembled WGS sequence"/>
</dbReference>
<dbReference type="InterPro" id="IPR037272">
    <property type="entry name" value="SNS_sf"/>
</dbReference>
<dbReference type="NCBIfam" id="NF037979">
    <property type="entry name" value="Na_transp"/>
    <property type="match status" value="1"/>
</dbReference>
<keyword evidence="8" id="KW-1185">Reference proteome</keyword>
<reference evidence="7" key="2">
    <citation type="submission" date="2020-09" db="EMBL/GenBank/DDBJ databases">
        <authorList>
            <person name="Sun Q."/>
            <person name="Kim S."/>
        </authorList>
    </citation>
    <scope>NUCLEOTIDE SEQUENCE</scope>
    <source>
        <strain evidence="7">KCTC 42731</strain>
    </source>
</reference>
<evidence type="ECO:0000313" key="8">
    <source>
        <dbReference type="Proteomes" id="UP000623842"/>
    </source>
</evidence>
<dbReference type="PANTHER" id="PTHR42948">
    <property type="entry name" value="TRANSPORTER"/>
    <property type="match status" value="1"/>
</dbReference>
<dbReference type="RefSeq" id="WP_189766810.1">
    <property type="nucleotide sequence ID" value="NZ_BNCK01000001.1"/>
</dbReference>
<reference evidence="7" key="1">
    <citation type="journal article" date="2014" name="Int. J. Syst. Evol. Microbiol.">
        <title>Complete genome sequence of Corynebacterium casei LMG S-19264T (=DSM 44701T), isolated from a smear-ripened cheese.</title>
        <authorList>
            <consortium name="US DOE Joint Genome Institute (JGI-PGF)"/>
            <person name="Walter F."/>
            <person name="Albersmeier A."/>
            <person name="Kalinowski J."/>
            <person name="Ruckert C."/>
        </authorList>
    </citation>
    <scope>NUCLEOTIDE SEQUENCE</scope>
    <source>
        <strain evidence="7">KCTC 42731</strain>
    </source>
</reference>
<comment type="caution">
    <text evidence="7">The sequence shown here is derived from an EMBL/GenBank/DDBJ whole genome shotgun (WGS) entry which is preliminary data.</text>
</comment>
<dbReference type="SUPFAM" id="SSF161070">
    <property type="entry name" value="SNF-like"/>
    <property type="match status" value="1"/>
</dbReference>
<feature type="transmembrane region" description="Helical" evidence="6">
    <location>
        <begin position="140"/>
        <end position="159"/>
    </location>
</feature>
<dbReference type="InterPro" id="IPR047218">
    <property type="entry name" value="YocR/YhdH-like"/>
</dbReference>
<evidence type="ECO:0000256" key="2">
    <source>
        <dbReference type="ARBA" id="ARBA00022448"/>
    </source>
</evidence>
<proteinExistence type="predicted"/>
<keyword evidence="2" id="KW-0813">Transport</keyword>
<sequence>MTASREHFSSRLGFILAAAGSAVGIGNLVGFPVNAAKNGGGAFLLMYALFVFFICLPVMIAEMAVGRKTQKEPVGAYKSLSGDSKFWGAAGFLGVLTPFMIAVFYMVITVWIFGYIVMILTGNLDALTQPDYFTNFVKDGYLFGYLVAVAIIVNIILVAGVKDGIERAAKILMPALLVMLLMMVVFVLTLDNAFAGVKFFLIPDVSKITPSVVNSALSQAFFSLSLGMGILITYGSYITRKTDIAGSAKLVALTDTAVAFTAGLMILPAIFSFDPNVNPDELSNSGVSLIFVLLPKIFFALESSIGYAGASAIAVFFFTLVFFAAITSLVSIIEVPVSYLVTEKSHSRKKALLTLLMTAGVLTVFALVSYGMVDFFSNFTSYAGQTKPFFDVVVDVFYDTILPLNGFLLCIFVSYRWKKHQLSKELSEGNESYAGSMMEKYINFSLSTFVPAIVLFIFINTVATKFFGQSLFGF</sequence>
<organism evidence="7 8">
    <name type="scientific">Thalassotalea marina</name>
    <dbReference type="NCBI Taxonomy" id="1673741"/>
    <lineage>
        <taxon>Bacteria</taxon>
        <taxon>Pseudomonadati</taxon>
        <taxon>Pseudomonadota</taxon>
        <taxon>Gammaproteobacteria</taxon>
        <taxon>Alteromonadales</taxon>
        <taxon>Colwelliaceae</taxon>
        <taxon>Thalassotalea</taxon>
    </lineage>
</organism>
<dbReference type="AlphaFoldDB" id="A0A919EGZ7"/>
<feature type="transmembrane region" description="Helical" evidence="6">
    <location>
        <begin position="305"/>
        <end position="330"/>
    </location>
</feature>
<feature type="transmembrane region" description="Helical" evidence="6">
    <location>
        <begin position="396"/>
        <end position="415"/>
    </location>
</feature>
<comment type="subcellular location">
    <subcellularLocation>
        <location evidence="1">Membrane</location>
        <topology evidence="1">Multi-pass membrane protein</topology>
    </subcellularLocation>
</comment>
<feature type="transmembrane region" description="Helical" evidence="6">
    <location>
        <begin position="441"/>
        <end position="463"/>
    </location>
</feature>
<dbReference type="PRINTS" id="PR00176">
    <property type="entry name" value="NANEUSMPORT"/>
</dbReference>
<dbReference type="GO" id="GO:0016020">
    <property type="term" value="C:membrane"/>
    <property type="evidence" value="ECO:0007669"/>
    <property type="project" value="UniProtKB-SubCell"/>
</dbReference>
<feature type="transmembrane region" description="Helical" evidence="6">
    <location>
        <begin position="250"/>
        <end position="271"/>
    </location>
</feature>
<evidence type="ECO:0000256" key="5">
    <source>
        <dbReference type="ARBA" id="ARBA00023136"/>
    </source>
</evidence>
<keyword evidence="4 6" id="KW-1133">Transmembrane helix</keyword>
<evidence type="ECO:0000256" key="4">
    <source>
        <dbReference type="ARBA" id="ARBA00022989"/>
    </source>
</evidence>
<dbReference type="PROSITE" id="PS50267">
    <property type="entry name" value="NA_NEUROTRAN_SYMP_3"/>
    <property type="match status" value="1"/>
</dbReference>
<feature type="transmembrane region" description="Helical" evidence="6">
    <location>
        <begin position="220"/>
        <end position="238"/>
    </location>
</feature>